<evidence type="ECO:0000256" key="1">
    <source>
        <dbReference type="SAM" id="MobiDB-lite"/>
    </source>
</evidence>
<reference evidence="2" key="1">
    <citation type="submission" date="2023-06" db="EMBL/GenBank/DDBJ databases">
        <title>Conoideocrella luteorostrata (Hypocreales: Clavicipitaceae), a potential biocontrol fungus for elongate hemlock scale in United States Christmas tree production areas.</title>
        <authorList>
            <person name="Barrett H."/>
            <person name="Lovett B."/>
            <person name="Macias A.M."/>
            <person name="Stajich J.E."/>
            <person name="Kasson M.T."/>
        </authorList>
    </citation>
    <scope>NUCLEOTIDE SEQUENCE</scope>
    <source>
        <strain evidence="2">ARSEF 14590</strain>
    </source>
</reference>
<accession>A0AAJ0G319</accession>
<evidence type="ECO:0008006" key="4">
    <source>
        <dbReference type="Google" id="ProtNLM"/>
    </source>
</evidence>
<feature type="region of interest" description="Disordered" evidence="1">
    <location>
        <begin position="1"/>
        <end position="37"/>
    </location>
</feature>
<dbReference type="AlphaFoldDB" id="A0AAJ0G319"/>
<evidence type="ECO:0000313" key="3">
    <source>
        <dbReference type="Proteomes" id="UP001251528"/>
    </source>
</evidence>
<proteinExistence type="predicted"/>
<dbReference type="PANTHER" id="PTHR38166">
    <property type="entry name" value="C2H2-TYPE DOMAIN-CONTAINING PROTEIN-RELATED"/>
    <property type="match status" value="1"/>
</dbReference>
<dbReference type="PANTHER" id="PTHR38166:SF1">
    <property type="entry name" value="C2H2-TYPE DOMAIN-CONTAINING PROTEIN"/>
    <property type="match status" value="1"/>
</dbReference>
<sequence length="328" mass="37274">MNSVRGGPRETNEVGSSSPSMAAKTTEAGPSGRACKTADDGSKFACPFYRLLPMRHIDCVNLRLTRIRDVKQHLYRRHTQTTFYCPLCYQSFTSPHSRDGHIRSLYCKRRHPSAVDGISEKARRRLSVRVDRDLPPDKQWYTIWDILFPGMPKPTTPYLGSVIDEIFGMLRDFWRQEHTRIAVDLFSTTCAPRGNHQMIETLVTEIFDKVQERFQQQAGNLSVVEEDLSSYSDGTQISSGQSSLVLSPPPARFDQIIPQGSHEYLGLEQDIPHMVDTMPLACQSWSFPGNITDSPAHYSDLRDVDLSETLDWNNEVNPNLGSFYLWAN</sequence>
<organism evidence="2 3">
    <name type="scientific">Conoideocrella luteorostrata</name>
    <dbReference type="NCBI Taxonomy" id="1105319"/>
    <lineage>
        <taxon>Eukaryota</taxon>
        <taxon>Fungi</taxon>
        <taxon>Dikarya</taxon>
        <taxon>Ascomycota</taxon>
        <taxon>Pezizomycotina</taxon>
        <taxon>Sordariomycetes</taxon>
        <taxon>Hypocreomycetidae</taxon>
        <taxon>Hypocreales</taxon>
        <taxon>Clavicipitaceae</taxon>
        <taxon>Conoideocrella</taxon>
    </lineage>
</organism>
<dbReference type="EMBL" id="JASWJB010000001">
    <property type="protein sequence ID" value="KAK2617031.1"/>
    <property type="molecule type" value="Genomic_DNA"/>
</dbReference>
<dbReference type="Proteomes" id="UP001251528">
    <property type="component" value="Unassembled WGS sequence"/>
</dbReference>
<gene>
    <name evidence="2" type="ORF">QQS21_000125</name>
</gene>
<keyword evidence="3" id="KW-1185">Reference proteome</keyword>
<evidence type="ECO:0000313" key="2">
    <source>
        <dbReference type="EMBL" id="KAK2617031.1"/>
    </source>
</evidence>
<name>A0AAJ0G319_9HYPO</name>
<protein>
    <recommendedName>
        <fullName evidence="4">C2H2-type domain-containing protein</fullName>
    </recommendedName>
</protein>
<comment type="caution">
    <text evidence="2">The sequence shown here is derived from an EMBL/GenBank/DDBJ whole genome shotgun (WGS) entry which is preliminary data.</text>
</comment>